<dbReference type="InterPro" id="IPR053134">
    <property type="entry name" value="RNA-dir_DNA_polymerase"/>
</dbReference>
<name>A0ABY6LQ07_9ARAC</name>
<accession>A0ABY6LQ07</accession>
<dbReference type="PANTHER" id="PTHR24559:SF444">
    <property type="entry name" value="REVERSE TRANSCRIPTASE DOMAIN-CONTAINING PROTEIN"/>
    <property type="match status" value="1"/>
</dbReference>
<keyword evidence="2" id="KW-1185">Reference proteome</keyword>
<organism evidence="1 2">
    <name type="scientific">Cordylochernes scorpioides</name>
    <dbReference type="NCBI Taxonomy" id="51811"/>
    <lineage>
        <taxon>Eukaryota</taxon>
        <taxon>Metazoa</taxon>
        <taxon>Ecdysozoa</taxon>
        <taxon>Arthropoda</taxon>
        <taxon>Chelicerata</taxon>
        <taxon>Arachnida</taxon>
        <taxon>Pseudoscorpiones</taxon>
        <taxon>Cheliferoidea</taxon>
        <taxon>Chernetidae</taxon>
        <taxon>Cordylochernes</taxon>
    </lineage>
</organism>
<sequence>MAIDTGANVTLVRTDVLQKLYPKPDEVQMKPISLQTETGGGLKNLLFDQEKSFSDAKSIEATYGNISAKSSEDYGRRDLIKHRINTSESSPIKQSPHHIPFARRQEAETFVKEMLDQNIIEPYSSSWVSTVVLVKNKDGSTKFCVDYRKLNDITKKDPYPFLALMQLWIH</sequence>
<reference evidence="1 2" key="1">
    <citation type="submission" date="2022-03" db="EMBL/GenBank/DDBJ databases">
        <title>A chromosomal length assembly of Cordylochernes scorpioides.</title>
        <authorList>
            <person name="Zeh D."/>
            <person name="Zeh J."/>
        </authorList>
    </citation>
    <scope>NUCLEOTIDE SEQUENCE [LARGE SCALE GENOMIC DNA]</scope>
    <source>
        <strain evidence="1">IN4F17</strain>
        <tissue evidence="1">Whole Body</tissue>
    </source>
</reference>
<dbReference type="PANTHER" id="PTHR24559">
    <property type="entry name" value="TRANSPOSON TY3-I GAG-POL POLYPROTEIN"/>
    <property type="match status" value="1"/>
</dbReference>
<evidence type="ECO:0000313" key="2">
    <source>
        <dbReference type="Proteomes" id="UP001235939"/>
    </source>
</evidence>
<dbReference type="SUPFAM" id="SSF56672">
    <property type="entry name" value="DNA/RNA polymerases"/>
    <property type="match status" value="1"/>
</dbReference>
<dbReference type="EMBL" id="CP092884">
    <property type="protein sequence ID" value="UYV82654.1"/>
    <property type="molecule type" value="Genomic_DNA"/>
</dbReference>
<proteinExistence type="predicted"/>
<dbReference type="Proteomes" id="UP001235939">
    <property type="component" value="Chromosome 22"/>
</dbReference>
<dbReference type="InterPro" id="IPR043502">
    <property type="entry name" value="DNA/RNA_pol_sf"/>
</dbReference>
<gene>
    <name evidence="1" type="ORF">LAZ67_22000396</name>
</gene>
<protein>
    <submittedName>
        <fullName evidence="1">K02A2.6-like</fullName>
    </submittedName>
</protein>
<dbReference type="Gene3D" id="3.10.10.10">
    <property type="entry name" value="HIV Type 1 Reverse Transcriptase, subunit A, domain 1"/>
    <property type="match status" value="1"/>
</dbReference>
<evidence type="ECO:0000313" key="1">
    <source>
        <dbReference type="EMBL" id="UYV82654.1"/>
    </source>
</evidence>